<evidence type="ECO:0000313" key="3">
    <source>
        <dbReference type="EMBL" id="KAL0349411.1"/>
    </source>
</evidence>
<feature type="chain" id="PRO_5043610025" evidence="2">
    <location>
        <begin position="26"/>
        <end position="91"/>
    </location>
</feature>
<dbReference type="AlphaFoldDB" id="A0AAW2P1N7"/>
<evidence type="ECO:0000256" key="1">
    <source>
        <dbReference type="SAM" id="MobiDB-lite"/>
    </source>
</evidence>
<organism evidence="3">
    <name type="scientific">Sesamum angustifolium</name>
    <dbReference type="NCBI Taxonomy" id="2727405"/>
    <lineage>
        <taxon>Eukaryota</taxon>
        <taxon>Viridiplantae</taxon>
        <taxon>Streptophyta</taxon>
        <taxon>Embryophyta</taxon>
        <taxon>Tracheophyta</taxon>
        <taxon>Spermatophyta</taxon>
        <taxon>Magnoliopsida</taxon>
        <taxon>eudicotyledons</taxon>
        <taxon>Gunneridae</taxon>
        <taxon>Pentapetalae</taxon>
        <taxon>asterids</taxon>
        <taxon>lamiids</taxon>
        <taxon>Lamiales</taxon>
        <taxon>Pedaliaceae</taxon>
        <taxon>Sesamum</taxon>
    </lineage>
</organism>
<reference evidence="3" key="1">
    <citation type="submission" date="2020-06" db="EMBL/GenBank/DDBJ databases">
        <authorList>
            <person name="Li T."/>
            <person name="Hu X."/>
            <person name="Zhang T."/>
            <person name="Song X."/>
            <person name="Zhang H."/>
            <person name="Dai N."/>
            <person name="Sheng W."/>
            <person name="Hou X."/>
            <person name="Wei L."/>
        </authorList>
    </citation>
    <scope>NUCLEOTIDE SEQUENCE</scope>
    <source>
        <strain evidence="3">G01</strain>
        <tissue evidence="3">Leaf</tissue>
    </source>
</reference>
<reference evidence="3" key="2">
    <citation type="journal article" date="2024" name="Plant">
        <title>Genomic evolution and insights into agronomic trait innovations of Sesamum species.</title>
        <authorList>
            <person name="Miao H."/>
            <person name="Wang L."/>
            <person name="Qu L."/>
            <person name="Liu H."/>
            <person name="Sun Y."/>
            <person name="Le M."/>
            <person name="Wang Q."/>
            <person name="Wei S."/>
            <person name="Zheng Y."/>
            <person name="Lin W."/>
            <person name="Duan Y."/>
            <person name="Cao H."/>
            <person name="Xiong S."/>
            <person name="Wang X."/>
            <person name="Wei L."/>
            <person name="Li C."/>
            <person name="Ma Q."/>
            <person name="Ju M."/>
            <person name="Zhao R."/>
            <person name="Li G."/>
            <person name="Mu C."/>
            <person name="Tian Q."/>
            <person name="Mei H."/>
            <person name="Zhang T."/>
            <person name="Gao T."/>
            <person name="Zhang H."/>
        </authorList>
    </citation>
    <scope>NUCLEOTIDE SEQUENCE</scope>
    <source>
        <strain evidence="3">G01</strain>
    </source>
</reference>
<feature type="region of interest" description="Disordered" evidence="1">
    <location>
        <begin position="62"/>
        <end position="91"/>
    </location>
</feature>
<protein>
    <submittedName>
        <fullName evidence="3">Uncharacterized protein</fullName>
    </submittedName>
</protein>
<proteinExistence type="predicted"/>
<evidence type="ECO:0000256" key="2">
    <source>
        <dbReference type="SAM" id="SignalP"/>
    </source>
</evidence>
<name>A0AAW2P1N7_9LAMI</name>
<sequence>MKVLDLLSYLKALLFQMTLLKEVEAFSLLSPLEILLYWMTLLQEGEVFDLLSHLRRILFPNNSPTRVGGAQPPISWGSSLLDDSPPRGGDA</sequence>
<feature type="signal peptide" evidence="2">
    <location>
        <begin position="1"/>
        <end position="25"/>
    </location>
</feature>
<accession>A0AAW2P1N7</accession>
<keyword evidence="2" id="KW-0732">Signal</keyword>
<gene>
    <name evidence="3" type="ORF">Sangu_1168900</name>
</gene>
<dbReference type="EMBL" id="JACGWK010000006">
    <property type="protein sequence ID" value="KAL0349411.1"/>
    <property type="molecule type" value="Genomic_DNA"/>
</dbReference>
<comment type="caution">
    <text evidence="3">The sequence shown here is derived from an EMBL/GenBank/DDBJ whole genome shotgun (WGS) entry which is preliminary data.</text>
</comment>